<proteinExistence type="predicted"/>
<sequence>MIIEAEALAARHETQDTSSSRPAENTGINTLWDADLSRCIIGRYLVVLQSGPCWCHGGLMAPERKEVQGKWCERMR</sequence>
<protein>
    <submittedName>
        <fullName evidence="1">Uncharacterized protein</fullName>
    </submittedName>
</protein>
<evidence type="ECO:0000313" key="1">
    <source>
        <dbReference type="EMBL" id="MPC98157.1"/>
    </source>
</evidence>
<evidence type="ECO:0000313" key="2">
    <source>
        <dbReference type="Proteomes" id="UP000324222"/>
    </source>
</evidence>
<dbReference type="EMBL" id="VSRR010112876">
    <property type="protein sequence ID" value="MPC98157.1"/>
    <property type="molecule type" value="Genomic_DNA"/>
</dbReference>
<organism evidence="1 2">
    <name type="scientific">Portunus trituberculatus</name>
    <name type="common">Swimming crab</name>
    <name type="synonym">Neptunus trituberculatus</name>
    <dbReference type="NCBI Taxonomy" id="210409"/>
    <lineage>
        <taxon>Eukaryota</taxon>
        <taxon>Metazoa</taxon>
        <taxon>Ecdysozoa</taxon>
        <taxon>Arthropoda</taxon>
        <taxon>Crustacea</taxon>
        <taxon>Multicrustacea</taxon>
        <taxon>Malacostraca</taxon>
        <taxon>Eumalacostraca</taxon>
        <taxon>Eucarida</taxon>
        <taxon>Decapoda</taxon>
        <taxon>Pleocyemata</taxon>
        <taxon>Brachyura</taxon>
        <taxon>Eubrachyura</taxon>
        <taxon>Portunoidea</taxon>
        <taxon>Portunidae</taxon>
        <taxon>Portuninae</taxon>
        <taxon>Portunus</taxon>
    </lineage>
</organism>
<name>A0A5B7JYF9_PORTR</name>
<keyword evidence="2" id="KW-1185">Reference proteome</keyword>
<gene>
    <name evidence="1" type="ORF">E2C01_093511</name>
</gene>
<comment type="caution">
    <text evidence="1">The sequence shown here is derived from an EMBL/GenBank/DDBJ whole genome shotgun (WGS) entry which is preliminary data.</text>
</comment>
<reference evidence="1 2" key="1">
    <citation type="submission" date="2019-05" db="EMBL/GenBank/DDBJ databases">
        <title>Another draft genome of Portunus trituberculatus and its Hox gene families provides insights of decapod evolution.</title>
        <authorList>
            <person name="Jeong J.-H."/>
            <person name="Song I."/>
            <person name="Kim S."/>
            <person name="Choi T."/>
            <person name="Kim D."/>
            <person name="Ryu S."/>
            <person name="Kim W."/>
        </authorList>
    </citation>
    <scope>NUCLEOTIDE SEQUENCE [LARGE SCALE GENOMIC DNA]</scope>
    <source>
        <tissue evidence="1">Muscle</tissue>
    </source>
</reference>
<accession>A0A5B7JYF9</accession>
<dbReference type="Proteomes" id="UP000324222">
    <property type="component" value="Unassembled WGS sequence"/>
</dbReference>
<dbReference type="AlphaFoldDB" id="A0A5B7JYF9"/>